<protein>
    <submittedName>
        <fullName evidence="4">Retrovirus-related Pol polyprotein from type-2 retrotransposable element R2DM</fullName>
    </submittedName>
</protein>
<feature type="region of interest" description="Disordered" evidence="2">
    <location>
        <begin position="1"/>
        <end position="43"/>
    </location>
</feature>
<reference evidence="4 5" key="1">
    <citation type="submission" date="2021-06" db="EMBL/GenBank/DDBJ databases">
        <title>Caerostris darwini draft genome.</title>
        <authorList>
            <person name="Kono N."/>
            <person name="Arakawa K."/>
        </authorList>
    </citation>
    <scope>NUCLEOTIDE SEQUENCE [LARGE SCALE GENOMIC DNA]</scope>
</reference>
<dbReference type="PROSITE" id="PS50157">
    <property type="entry name" value="ZINC_FINGER_C2H2_2"/>
    <property type="match status" value="1"/>
</dbReference>
<feature type="region of interest" description="Disordered" evidence="2">
    <location>
        <begin position="371"/>
        <end position="398"/>
    </location>
</feature>
<dbReference type="Pfam" id="PF00078">
    <property type="entry name" value="RVT_1"/>
    <property type="match status" value="1"/>
</dbReference>
<evidence type="ECO:0000256" key="2">
    <source>
        <dbReference type="SAM" id="MobiDB-lite"/>
    </source>
</evidence>
<feature type="compositionally biased region" description="Low complexity" evidence="2">
    <location>
        <begin position="137"/>
        <end position="152"/>
    </location>
</feature>
<gene>
    <name evidence="4" type="primary">pol</name>
    <name evidence="4" type="ORF">CDAR_597851</name>
</gene>
<evidence type="ECO:0000313" key="5">
    <source>
        <dbReference type="Proteomes" id="UP001054837"/>
    </source>
</evidence>
<feature type="compositionally biased region" description="Polar residues" evidence="2">
    <location>
        <begin position="159"/>
        <end position="168"/>
    </location>
</feature>
<dbReference type="Proteomes" id="UP001054837">
    <property type="component" value="Unassembled WGS sequence"/>
</dbReference>
<feature type="non-terminal residue" evidence="4">
    <location>
        <position position="904"/>
    </location>
</feature>
<accession>A0AAV4R5I0</accession>
<name>A0AAV4R5I0_9ARAC</name>
<evidence type="ECO:0000256" key="1">
    <source>
        <dbReference type="PROSITE-ProRule" id="PRU00042"/>
    </source>
</evidence>
<keyword evidence="5" id="KW-1185">Reference proteome</keyword>
<dbReference type="PROSITE" id="PS00028">
    <property type="entry name" value="ZINC_FINGER_C2H2_1"/>
    <property type="match status" value="2"/>
</dbReference>
<keyword evidence="1" id="KW-0479">Metal-binding</keyword>
<keyword evidence="1" id="KW-0862">Zinc</keyword>
<dbReference type="InterPro" id="IPR013087">
    <property type="entry name" value="Znf_C2H2_type"/>
</dbReference>
<feature type="domain" description="C2H2-type" evidence="3">
    <location>
        <begin position="341"/>
        <end position="363"/>
    </location>
</feature>
<comment type="caution">
    <text evidence="4">The sequence shown here is derived from an EMBL/GenBank/DDBJ whole genome shotgun (WGS) entry which is preliminary data.</text>
</comment>
<dbReference type="InterPro" id="IPR000477">
    <property type="entry name" value="RT_dom"/>
</dbReference>
<feature type="compositionally biased region" description="Basic residues" evidence="2">
    <location>
        <begin position="382"/>
        <end position="391"/>
    </location>
</feature>
<feature type="compositionally biased region" description="Polar residues" evidence="2">
    <location>
        <begin position="1"/>
        <end position="14"/>
    </location>
</feature>
<dbReference type="InterPro" id="IPR043502">
    <property type="entry name" value="DNA/RNA_pol_sf"/>
</dbReference>
<feature type="region of interest" description="Disordered" evidence="2">
    <location>
        <begin position="129"/>
        <end position="169"/>
    </location>
</feature>
<dbReference type="PANTHER" id="PTHR19446">
    <property type="entry name" value="REVERSE TRANSCRIPTASES"/>
    <property type="match status" value="1"/>
</dbReference>
<dbReference type="GO" id="GO:0071897">
    <property type="term" value="P:DNA biosynthetic process"/>
    <property type="evidence" value="ECO:0007669"/>
    <property type="project" value="UniProtKB-ARBA"/>
</dbReference>
<dbReference type="EMBL" id="BPLQ01005745">
    <property type="protein sequence ID" value="GIY16894.1"/>
    <property type="molecule type" value="Genomic_DNA"/>
</dbReference>
<sequence length="904" mass="99231">EPWAGQQLNPQSVLRSTPRRPGPSRTIGGREQPPAPPVPLPVTSTRKQISFKDDPDLVSHAILLPVRPLSKTRRKRFPCLHCDFKFRTLKSRDEHHVVHQLEEEFNRLHGLVANSASSHFDDFVLPKHKPLPSIQKTPSTKTTRSTSSTISSRHPVDVTSPSNGTISAQPVGPSLSCHICERAGFPNRKALKYHLFRVHQISIGRAEPSMPTFPVPSDPSQVRLVDDASTTQVPPVSGCSHPSPGFSASGRHVIRDGQSLTFQLPFVGAVQCPDCSDSFTGKEWFSIKGSIIKHLRFKHNLRSLSSRHFCSSCNTFIRSKPSDHSCFAEVGLLIKPSNLQFQCNECSDNFSSSQGLRNHLAAHKKAHLRDAAPKLTLPAPSSRKRSRKKRGSALASVVSEPSTVSDPAAVLAQPVSQGSTIECSEEPDTGPLCHFLEPLDAFSADQVSPDNFRAFEDLVEDITQAAIAHLFPDGPPSVGLGLPPQKSILMIQLRVSVSILGIAVEPARVTKRDICIAWLDVTNAFGTIPHSAIFHSLRSNGAGEDLVRLVEDIYSQSATSILTDEGSSPYIPISSGVKQGCPLSGLLFNIAIDSVLREIQGDHTSHQVLAFADDICLLANSPGELQSRLNDVQHLLVLATDFFLGANRLSPLAEGEFHRFLGKPVGFNPVPDYSSLSDLAELGTKLARSKLSPWQRLDALKSFFYPCMQFPMRTAQFPKEDWAKVDKVLRKDLKDTLNLPTEASNEYLYGQRRLGCCGIPIAAEESDINLIDTAFKLLTSRDELCASEALCALTSTIQKRLGRLPDDDTLGAFLSGDIEGEFSNTTNRFSNTWTVARVASRRLGITWTFEDSVPSISFADLTLKANSRRKILFSIRDRLRTARSSALVRKKNQGKSMEVVSLSP</sequence>
<evidence type="ECO:0000313" key="4">
    <source>
        <dbReference type="EMBL" id="GIY16894.1"/>
    </source>
</evidence>
<dbReference type="AlphaFoldDB" id="A0AAV4R5I0"/>
<keyword evidence="1" id="KW-0863">Zinc-finger</keyword>
<dbReference type="SMART" id="SM00355">
    <property type="entry name" value="ZnF_C2H2"/>
    <property type="match status" value="4"/>
</dbReference>
<feature type="non-terminal residue" evidence="4">
    <location>
        <position position="1"/>
    </location>
</feature>
<evidence type="ECO:0000259" key="3">
    <source>
        <dbReference type="PROSITE" id="PS50157"/>
    </source>
</evidence>
<dbReference type="SUPFAM" id="SSF56672">
    <property type="entry name" value="DNA/RNA polymerases"/>
    <property type="match status" value="1"/>
</dbReference>
<organism evidence="4 5">
    <name type="scientific">Caerostris darwini</name>
    <dbReference type="NCBI Taxonomy" id="1538125"/>
    <lineage>
        <taxon>Eukaryota</taxon>
        <taxon>Metazoa</taxon>
        <taxon>Ecdysozoa</taxon>
        <taxon>Arthropoda</taxon>
        <taxon>Chelicerata</taxon>
        <taxon>Arachnida</taxon>
        <taxon>Araneae</taxon>
        <taxon>Araneomorphae</taxon>
        <taxon>Entelegynae</taxon>
        <taxon>Araneoidea</taxon>
        <taxon>Araneidae</taxon>
        <taxon>Caerostris</taxon>
    </lineage>
</organism>
<dbReference type="GO" id="GO:0008270">
    <property type="term" value="F:zinc ion binding"/>
    <property type="evidence" value="ECO:0007669"/>
    <property type="project" value="UniProtKB-KW"/>
</dbReference>
<proteinExistence type="predicted"/>